<protein>
    <recommendedName>
        <fullName evidence="4">Acetyltransferase</fullName>
    </recommendedName>
</protein>
<evidence type="ECO:0000313" key="2">
    <source>
        <dbReference type="EMBL" id="AJT43171.1"/>
    </source>
</evidence>
<keyword evidence="3" id="KW-1185">Reference proteome</keyword>
<evidence type="ECO:0000313" key="3">
    <source>
        <dbReference type="Proteomes" id="UP000061839"/>
    </source>
</evidence>
<evidence type="ECO:0008006" key="4">
    <source>
        <dbReference type="Google" id="ProtNLM"/>
    </source>
</evidence>
<dbReference type="HOGENOM" id="CLU_120565_0_0_11"/>
<dbReference type="PATRIC" id="fig|1618207.4.peg.3014"/>
<evidence type="ECO:0000256" key="1">
    <source>
        <dbReference type="SAM" id="Phobius"/>
    </source>
</evidence>
<reference evidence="2 3" key="1">
    <citation type="journal article" date="2015" name="Genome Announc.">
        <title>Complete Genome Sequencing of Protease-Producing Novel Arthrobacter sp. Strain IHBB 11108 Using PacBio Single-Molecule Real-Time Sequencing Technology.</title>
        <authorList>
            <person name="Kiran S."/>
            <person name="Swarnkar M.K."/>
            <person name="Pal M."/>
            <person name="Thakur R."/>
            <person name="Tewari R."/>
            <person name="Singh A.K."/>
            <person name="Gulati A."/>
        </authorList>
    </citation>
    <scope>NUCLEOTIDE SEQUENCE [LARGE SCALE GENOMIC DNA]</scope>
    <source>
        <strain evidence="2 3">IHBB 11108</strain>
    </source>
</reference>
<dbReference type="EMBL" id="CP011005">
    <property type="protein sequence ID" value="AJT43171.1"/>
    <property type="molecule type" value="Genomic_DNA"/>
</dbReference>
<dbReference type="AlphaFoldDB" id="A0A0D4C463"/>
<feature type="transmembrane region" description="Helical" evidence="1">
    <location>
        <begin position="104"/>
        <end position="121"/>
    </location>
</feature>
<keyword evidence="1" id="KW-0812">Transmembrane</keyword>
<dbReference type="InterPro" id="IPR046580">
    <property type="entry name" value="DUF6640"/>
</dbReference>
<organism evidence="2 3">
    <name type="scientific">Psychromicrobium lacuslunae</name>
    <dbReference type="NCBI Taxonomy" id="1618207"/>
    <lineage>
        <taxon>Bacteria</taxon>
        <taxon>Bacillati</taxon>
        <taxon>Actinomycetota</taxon>
        <taxon>Actinomycetes</taxon>
        <taxon>Micrococcales</taxon>
        <taxon>Micrococcaceae</taxon>
        <taxon>Psychromicrobium</taxon>
    </lineage>
</organism>
<feature type="transmembrane region" description="Helical" evidence="1">
    <location>
        <begin position="66"/>
        <end position="84"/>
    </location>
</feature>
<keyword evidence="1" id="KW-0472">Membrane</keyword>
<dbReference type="KEGG" id="ari:UM93_14800"/>
<dbReference type="Pfam" id="PF20345">
    <property type="entry name" value="DUF6640"/>
    <property type="match status" value="1"/>
</dbReference>
<name>A0A0D4C463_9MICC</name>
<dbReference type="OrthoDB" id="122427at2"/>
<accession>A0A0D4C463</accession>
<dbReference type="Proteomes" id="UP000061839">
    <property type="component" value="Chromosome"/>
</dbReference>
<keyword evidence="1" id="KW-1133">Transmembrane helix</keyword>
<gene>
    <name evidence="2" type="ORF">UM93_14800</name>
</gene>
<dbReference type="STRING" id="1618207.UM93_14800"/>
<proteinExistence type="predicted"/>
<sequence>MTATSVFTMVSPYLADFNHSHVFNPKWTPHAKFHNGQTMSMGAALGASALVALWKRGEFTRNRLDAATTFASLYWLTQASAVLYPGSKMLDAIDDKPASNKAPQWAIFGGILALNLVAYRSERRGLRRVQGNSSD</sequence>